<reference evidence="11 12" key="1">
    <citation type="submission" date="2020-03" db="EMBL/GenBank/DDBJ databases">
        <title>Complete genome sequence of Shewanella sp.</title>
        <authorList>
            <person name="Kim Y.-S."/>
            <person name="Kim S.-J."/>
            <person name="Jung H.-K."/>
            <person name="Kim K.-H."/>
        </authorList>
    </citation>
    <scope>NUCLEOTIDE SEQUENCE [LARGE SCALE GENOMIC DNA]</scope>
    <source>
        <strain evidence="11 12">PN3F2</strain>
    </source>
</reference>
<dbReference type="KEGG" id="saes:HBH39_04035"/>
<accession>A0A6G9QGW8</accession>
<evidence type="ECO:0000256" key="7">
    <source>
        <dbReference type="ARBA" id="ARBA00023136"/>
    </source>
</evidence>
<dbReference type="Pfam" id="PF00593">
    <property type="entry name" value="TonB_dep_Rec_b-barrel"/>
    <property type="match status" value="1"/>
</dbReference>
<evidence type="ECO:0000256" key="8">
    <source>
        <dbReference type="ARBA" id="ARBA00023237"/>
    </source>
</evidence>
<name>A0A6G9QGW8_9GAMM</name>
<dbReference type="GO" id="GO:0015344">
    <property type="term" value="F:siderophore uptake transmembrane transporter activity"/>
    <property type="evidence" value="ECO:0007669"/>
    <property type="project" value="TreeGrafter"/>
</dbReference>
<dbReference type="EMBL" id="CP050313">
    <property type="protein sequence ID" value="QIR13770.1"/>
    <property type="molecule type" value="Genomic_DNA"/>
</dbReference>
<feature type="chain" id="PRO_5026219260" evidence="9">
    <location>
        <begin position="27"/>
        <end position="690"/>
    </location>
</feature>
<proteinExistence type="predicted"/>
<dbReference type="PANTHER" id="PTHR30069">
    <property type="entry name" value="TONB-DEPENDENT OUTER MEMBRANE RECEPTOR"/>
    <property type="match status" value="1"/>
</dbReference>
<dbReference type="InterPro" id="IPR000531">
    <property type="entry name" value="Beta-barrel_TonB"/>
</dbReference>
<evidence type="ECO:0000256" key="4">
    <source>
        <dbReference type="ARBA" id="ARBA00022692"/>
    </source>
</evidence>
<evidence type="ECO:0000256" key="3">
    <source>
        <dbReference type="ARBA" id="ARBA00022452"/>
    </source>
</evidence>
<dbReference type="GO" id="GO:0044718">
    <property type="term" value="P:siderophore transmembrane transport"/>
    <property type="evidence" value="ECO:0007669"/>
    <property type="project" value="TreeGrafter"/>
</dbReference>
<dbReference type="SUPFAM" id="SSF56935">
    <property type="entry name" value="Porins"/>
    <property type="match status" value="1"/>
</dbReference>
<dbReference type="Proteomes" id="UP000502608">
    <property type="component" value="Chromosome"/>
</dbReference>
<protein>
    <submittedName>
        <fullName evidence="11">TonB-dependent receptor</fullName>
    </submittedName>
</protein>
<keyword evidence="11" id="KW-0675">Receptor</keyword>
<comment type="subcellular location">
    <subcellularLocation>
        <location evidence="1">Cell outer membrane</location>
        <topology evidence="1">Multi-pass membrane protein</topology>
    </subcellularLocation>
</comment>
<keyword evidence="2" id="KW-0813">Transport</keyword>
<keyword evidence="6" id="KW-0798">TonB box</keyword>
<feature type="domain" description="TonB-dependent receptor-like beta-barrel" evidence="10">
    <location>
        <begin position="219"/>
        <end position="660"/>
    </location>
</feature>
<keyword evidence="8" id="KW-0998">Cell outer membrane</keyword>
<evidence type="ECO:0000313" key="11">
    <source>
        <dbReference type="EMBL" id="QIR13770.1"/>
    </source>
</evidence>
<keyword evidence="7" id="KW-0472">Membrane</keyword>
<keyword evidence="3" id="KW-1134">Transmembrane beta strand</keyword>
<evidence type="ECO:0000256" key="6">
    <source>
        <dbReference type="ARBA" id="ARBA00023077"/>
    </source>
</evidence>
<evidence type="ECO:0000313" key="12">
    <source>
        <dbReference type="Proteomes" id="UP000502608"/>
    </source>
</evidence>
<keyword evidence="4" id="KW-0812">Transmembrane</keyword>
<evidence type="ECO:0000259" key="10">
    <source>
        <dbReference type="Pfam" id="PF00593"/>
    </source>
</evidence>
<dbReference type="RefSeq" id="WP_167675829.1">
    <property type="nucleotide sequence ID" value="NZ_CP050313.1"/>
</dbReference>
<organism evidence="11 12">
    <name type="scientific">Shewanella aestuarii</name>
    <dbReference type="NCBI Taxonomy" id="1028752"/>
    <lineage>
        <taxon>Bacteria</taxon>
        <taxon>Pseudomonadati</taxon>
        <taxon>Pseudomonadota</taxon>
        <taxon>Gammaproteobacteria</taxon>
        <taxon>Alteromonadales</taxon>
        <taxon>Shewanellaceae</taxon>
        <taxon>Shewanella</taxon>
    </lineage>
</organism>
<evidence type="ECO:0000256" key="5">
    <source>
        <dbReference type="ARBA" id="ARBA00022729"/>
    </source>
</evidence>
<dbReference type="InterPro" id="IPR039426">
    <property type="entry name" value="TonB-dep_rcpt-like"/>
</dbReference>
<dbReference type="Gene3D" id="2.40.170.20">
    <property type="entry name" value="TonB-dependent receptor, beta-barrel domain"/>
    <property type="match status" value="1"/>
</dbReference>
<dbReference type="AlphaFoldDB" id="A0A6G9QGW8"/>
<evidence type="ECO:0000256" key="9">
    <source>
        <dbReference type="SAM" id="SignalP"/>
    </source>
</evidence>
<evidence type="ECO:0000256" key="2">
    <source>
        <dbReference type="ARBA" id="ARBA00022448"/>
    </source>
</evidence>
<keyword evidence="12" id="KW-1185">Reference proteome</keyword>
<sequence>MSARSFSVSIVASAVMLMLGSFPSVANTVTESIEKQNSYIDLQQADIALFHYRESGNVLAKAGVTVHPSADHITNPISVRGATNGVAIMQDNIFYSAAPYSGQNIVLQPNLFFQSTLSSHQQTNVGQGGQGGFGLLNYTSIAISPREIDTVINVEINDDGSPAGGILVGGKTKQYGMLLGVDYQKADTDSGFITDFDNKHEQTDIMFKINSDSLPGARNHQKTEFSYYYSDKTSDTSKIGLTDDYFTAKPNGRYAATQLDYEHGKRQRYALAHQVSLPGQSKVFTDFYYQTFSQRGHDTLLLEDELINNLSLMQLSEFEKAPTAEGLLTSASKNDNDFAGFGVQSKGITMYGPHEVIYQARYHTDKAEMRVGGHDYLINQDLSLTKQDTDYAVGKYTDDADAITTAVNAKLNYEKLSVNFGLGYEHVSVSRELGDNTELLTAADFSDDGWIPSIEVAYQQNAWLFALSAKQAWTAAGAGNTEQLAQEALQYQLAINYQQDGLNVGLTAYMHDFDNMHSTCKWGVNCDPIQNTQQVNLKDVSVSGIDVSVDYSLNLDWYSIPLALDYRYTQAEFGQTNCDIIVGCYSDGSQLPWVPEQQVSASIGFVMDKFSIVANALYQTETGSPFFPGNYGIDSQWNIDLAAQYQMSKEHKVYVRVENLLDDDLVAKNYQMGIISQGELKTYIGYQGHF</sequence>
<dbReference type="PANTHER" id="PTHR30069:SF53">
    <property type="entry name" value="COLICIN I RECEPTOR-RELATED"/>
    <property type="match status" value="1"/>
</dbReference>
<feature type="signal peptide" evidence="9">
    <location>
        <begin position="1"/>
        <end position="26"/>
    </location>
</feature>
<evidence type="ECO:0000256" key="1">
    <source>
        <dbReference type="ARBA" id="ARBA00004571"/>
    </source>
</evidence>
<dbReference type="InterPro" id="IPR036942">
    <property type="entry name" value="Beta-barrel_TonB_sf"/>
</dbReference>
<gene>
    <name evidence="11" type="ORF">HBH39_04035</name>
</gene>
<dbReference type="GO" id="GO:0009279">
    <property type="term" value="C:cell outer membrane"/>
    <property type="evidence" value="ECO:0007669"/>
    <property type="project" value="UniProtKB-SubCell"/>
</dbReference>
<keyword evidence="5 9" id="KW-0732">Signal</keyword>